<sequence>MRNNLFLIGAINLCLSASAYALSPDAFTQLEYHVNTGVGKTLPYAADKQTDAFKKAFSFINLDDDISVKLVTYIDTADRAFKADNIQIRVREHVTKPRKSKITVKLRAANPEGFGEVSDYKKAEIDFTNDKSAYSVSYDVPYSPADIDVKRVDIESVFNILKKDDTVWEIVGPIYENNKDKLQQTLVMRTHGWEGSLKDPRYENLEIDFQLWTPYYRKPRVTFTEFSFKGHASDKSYLEEAYNFLNEEVNKVNMPSENNGSKTSATFKMSKGFN</sequence>
<protein>
    <submittedName>
        <fullName evidence="3">Uncharacterized protein</fullName>
    </submittedName>
</protein>
<evidence type="ECO:0000313" key="4">
    <source>
        <dbReference type="Proteomes" id="UP000095230"/>
    </source>
</evidence>
<accession>A0A1E5ITC8</accession>
<dbReference type="EMBL" id="MCBT01000033">
    <property type="protein sequence ID" value="OEG73762.1"/>
    <property type="molecule type" value="Genomic_DNA"/>
</dbReference>
<keyword evidence="2" id="KW-0732">Signal</keyword>
<dbReference type="STRING" id="23.BEL05_15015"/>
<dbReference type="OrthoDB" id="6255088at2"/>
<feature type="region of interest" description="Disordered" evidence="1">
    <location>
        <begin position="255"/>
        <end position="274"/>
    </location>
</feature>
<organism evidence="3 4">
    <name type="scientific">Shewanella colwelliana</name>
    <name type="common">Alteromonas colwelliana</name>
    <dbReference type="NCBI Taxonomy" id="23"/>
    <lineage>
        <taxon>Bacteria</taxon>
        <taxon>Pseudomonadati</taxon>
        <taxon>Pseudomonadota</taxon>
        <taxon>Gammaproteobacteria</taxon>
        <taxon>Alteromonadales</taxon>
        <taxon>Shewanellaceae</taxon>
        <taxon>Shewanella</taxon>
    </lineage>
</organism>
<dbReference type="RefSeq" id="WP_028762928.1">
    <property type="nucleotide sequence ID" value="NZ_BPFF01000035.1"/>
</dbReference>
<feature type="chain" id="PRO_5009179094" evidence="2">
    <location>
        <begin position="22"/>
        <end position="274"/>
    </location>
</feature>
<evidence type="ECO:0000313" key="3">
    <source>
        <dbReference type="EMBL" id="OEG73762.1"/>
    </source>
</evidence>
<evidence type="ECO:0000256" key="2">
    <source>
        <dbReference type="SAM" id="SignalP"/>
    </source>
</evidence>
<comment type="caution">
    <text evidence="3">The sequence shown here is derived from an EMBL/GenBank/DDBJ whole genome shotgun (WGS) entry which is preliminary data.</text>
</comment>
<dbReference type="AlphaFoldDB" id="A0A1E5ITC8"/>
<reference evidence="3 4" key="1">
    <citation type="submission" date="2016-07" db="EMBL/GenBank/DDBJ databases">
        <title>Whole-genome of two Shewanella species isolated from a digestive organ of sea cucumber Apostichopus japonicus Selenka 1867.</title>
        <authorList>
            <person name="Hong H.-H."/>
            <person name="Choi H."/>
            <person name="Cheon S."/>
            <person name="Oh J.-S."/>
            <person name="Lee H.-G."/>
            <person name="Park C."/>
        </authorList>
    </citation>
    <scope>NUCLEOTIDE SEQUENCE [LARGE SCALE GENOMIC DNA]</scope>
    <source>
        <strain evidence="3 4">CSB03KR</strain>
    </source>
</reference>
<gene>
    <name evidence="3" type="ORF">BEL05_15015</name>
</gene>
<proteinExistence type="predicted"/>
<feature type="signal peptide" evidence="2">
    <location>
        <begin position="1"/>
        <end position="21"/>
    </location>
</feature>
<name>A0A1E5ITC8_SHECO</name>
<dbReference type="Proteomes" id="UP000095230">
    <property type="component" value="Unassembled WGS sequence"/>
</dbReference>
<evidence type="ECO:0000256" key="1">
    <source>
        <dbReference type="SAM" id="MobiDB-lite"/>
    </source>
</evidence>